<proteinExistence type="predicted"/>
<dbReference type="Proteomes" id="UP000095085">
    <property type="component" value="Unassembled WGS sequence"/>
</dbReference>
<organism evidence="1 2">
    <name type="scientific">Hyphopichia burtonii NRRL Y-1933</name>
    <dbReference type="NCBI Taxonomy" id="984485"/>
    <lineage>
        <taxon>Eukaryota</taxon>
        <taxon>Fungi</taxon>
        <taxon>Dikarya</taxon>
        <taxon>Ascomycota</taxon>
        <taxon>Saccharomycotina</taxon>
        <taxon>Pichiomycetes</taxon>
        <taxon>Debaryomycetaceae</taxon>
        <taxon>Hyphopichia</taxon>
    </lineage>
</organism>
<dbReference type="Gene3D" id="2.130.10.10">
    <property type="entry name" value="YVTN repeat-like/Quinoprotein amine dehydrogenase"/>
    <property type="match status" value="1"/>
</dbReference>
<name>A0A1E4RED2_9ASCO</name>
<dbReference type="SMART" id="SM00320">
    <property type="entry name" value="WD40"/>
    <property type="match status" value="4"/>
</dbReference>
<dbReference type="GeneID" id="30998242"/>
<dbReference type="InterPro" id="IPR001680">
    <property type="entry name" value="WD40_rpt"/>
</dbReference>
<evidence type="ECO:0000313" key="2">
    <source>
        <dbReference type="Proteomes" id="UP000095085"/>
    </source>
</evidence>
<dbReference type="SUPFAM" id="SSF50978">
    <property type="entry name" value="WD40 repeat-like"/>
    <property type="match status" value="1"/>
</dbReference>
<dbReference type="RefSeq" id="XP_020074696.1">
    <property type="nucleotide sequence ID" value="XM_020223693.1"/>
</dbReference>
<sequence length="287" mass="32828">MILNTKITSKVYVGHEFNTINSLCLIEPTSIFVTGGTDSIIKLHTDDDLLNLPKEHNGSINGIDYFKDNLISVSSDGQLINWDLVKQKKKLGYAKSKDNLTSCAKLNDRLWCCGGYNHRLYFYDSRVSKSFYSMNIGKDIINDINYKDQDVIGISNSDGCFYQIDLRNSNQIIDEYNKGSIMSNYYNDTLQKDLLFFENGDLVIDSFSISTFKRNYKYNAQLIDYNGNHWIIAGNQSKIDVWNYQEGYVDSLANNLVDVVSEVKFNKYGNQIIGTSSDKVVIWQNVF</sequence>
<dbReference type="EMBL" id="KV454544">
    <property type="protein sequence ID" value="ODV65629.1"/>
    <property type="molecule type" value="Genomic_DNA"/>
</dbReference>
<dbReference type="OrthoDB" id="10257301at2759"/>
<accession>A0A1E4RED2</accession>
<dbReference type="InterPro" id="IPR015943">
    <property type="entry name" value="WD40/YVTN_repeat-like_dom_sf"/>
</dbReference>
<keyword evidence="2" id="KW-1185">Reference proteome</keyword>
<dbReference type="Pfam" id="PF00400">
    <property type="entry name" value="WD40"/>
    <property type="match status" value="1"/>
</dbReference>
<dbReference type="InterPro" id="IPR036322">
    <property type="entry name" value="WD40_repeat_dom_sf"/>
</dbReference>
<gene>
    <name evidence="1" type="ORF">HYPBUDRAFT_7798</name>
</gene>
<dbReference type="AlphaFoldDB" id="A0A1E4RED2"/>
<protein>
    <submittedName>
        <fullName evidence="1">WD40 repeat-like protein</fullName>
    </submittedName>
</protein>
<evidence type="ECO:0000313" key="1">
    <source>
        <dbReference type="EMBL" id="ODV65629.1"/>
    </source>
</evidence>
<reference evidence="2" key="1">
    <citation type="submission" date="2016-05" db="EMBL/GenBank/DDBJ databases">
        <title>Comparative genomics of biotechnologically important yeasts.</title>
        <authorList>
            <consortium name="DOE Joint Genome Institute"/>
            <person name="Riley R."/>
            <person name="Haridas S."/>
            <person name="Wolfe K.H."/>
            <person name="Lopes M.R."/>
            <person name="Hittinger C.T."/>
            <person name="Goker M."/>
            <person name="Salamov A."/>
            <person name="Wisecaver J."/>
            <person name="Long T.M."/>
            <person name="Aerts A.L."/>
            <person name="Barry K."/>
            <person name="Choi C."/>
            <person name="Clum A."/>
            <person name="Coughlan A.Y."/>
            <person name="Deshpande S."/>
            <person name="Douglass A.P."/>
            <person name="Hanson S.J."/>
            <person name="Klenk H.-P."/>
            <person name="Labutti K."/>
            <person name="Lapidus A."/>
            <person name="Lindquist E."/>
            <person name="Lipzen A."/>
            <person name="Meier-Kolthoff J.P."/>
            <person name="Ohm R.A."/>
            <person name="Otillar R.P."/>
            <person name="Pangilinan J."/>
            <person name="Peng Y."/>
            <person name="Rokas A."/>
            <person name="Rosa C.A."/>
            <person name="Scheuner C."/>
            <person name="Sibirny A.A."/>
            <person name="Slot J.C."/>
            <person name="Stielow J.B."/>
            <person name="Sun H."/>
            <person name="Kurtzman C.P."/>
            <person name="Blackwell M."/>
            <person name="Grigoriev I.V."/>
            <person name="Jeffries T.W."/>
        </authorList>
    </citation>
    <scope>NUCLEOTIDE SEQUENCE [LARGE SCALE GENOMIC DNA]</scope>
    <source>
        <strain evidence="2">NRRL Y-1933</strain>
    </source>
</reference>